<keyword evidence="3 8" id="KW-0375">Hydrogen ion transport</keyword>
<proteinExistence type="inferred from homology"/>
<evidence type="ECO:0000313" key="10">
    <source>
        <dbReference type="Proteomes" id="UP000195897"/>
    </source>
</evidence>
<dbReference type="InterPro" id="IPR020781">
    <property type="entry name" value="ATPase_OSCP/d_CS"/>
</dbReference>
<keyword evidence="6 8" id="KW-0139">CF(1)</keyword>
<dbReference type="InterPro" id="IPR000711">
    <property type="entry name" value="ATPase_OSCP/dsu"/>
</dbReference>
<evidence type="ECO:0000256" key="6">
    <source>
        <dbReference type="ARBA" id="ARBA00023196"/>
    </source>
</evidence>
<dbReference type="GO" id="GO:0005886">
    <property type="term" value="C:plasma membrane"/>
    <property type="evidence" value="ECO:0007669"/>
    <property type="project" value="UniProtKB-SubCell"/>
</dbReference>
<comment type="subcellular location">
    <subcellularLocation>
        <location evidence="8">Cell membrane</location>
        <topology evidence="8">Peripheral membrane protein</topology>
    </subcellularLocation>
    <subcellularLocation>
        <location evidence="1">Membrane</location>
    </subcellularLocation>
</comment>
<dbReference type="SUPFAM" id="SSF47928">
    <property type="entry name" value="N-terminal domain of the delta subunit of the F1F0-ATP synthase"/>
    <property type="match status" value="1"/>
</dbReference>
<dbReference type="NCBIfam" id="TIGR01145">
    <property type="entry name" value="ATP_synt_delta"/>
    <property type="match status" value="1"/>
</dbReference>
<dbReference type="GO" id="GO:0045259">
    <property type="term" value="C:proton-transporting ATP synthase complex"/>
    <property type="evidence" value="ECO:0007669"/>
    <property type="project" value="UniProtKB-KW"/>
</dbReference>
<keyword evidence="5 8" id="KW-0472">Membrane</keyword>
<evidence type="ECO:0000256" key="1">
    <source>
        <dbReference type="ARBA" id="ARBA00004370"/>
    </source>
</evidence>
<comment type="caution">
    <text evidence="9">The sequence shown here is derived from an EMBL/GenBank/DDBJ whole genome shotgun (WGS) entry which is preliminary data.</text>
</comment>
<dbReference type="PANTHER" id="PTHR11910">
    <property type="entry name" value="ATP SYNTHASE DELTA CHAIN"/>
    <property type="match status" value="1"/>
</dbReference>
<dbReference type="Gene3D" id="1.10.520.20">
    <property type="entry name" value="N-terminal domain of the delta subunit of the F1F0-ATP synthase"/>
    <property type="match status" value="1"/>
</dbReference>
<evidence type="ECO:0000256" key="8">
    <source>
        <dbReference type="HAMAP-Rule" id="MF_01416"/>
    </source>
</evidence>
<sequence>MATVVSERYALSLYEVAKAENIAPEMYEALQTVSDLFVTYPDYLKVLTTPSIGLPDKQKTVRTVFEGRVHPYLLNFLLLLTEKRRIGLIHEMAEAYRDLYYLEAGICAVTAVTAIPLDEAQMEKLKNKMAGVTGKQIVLKNQVDPSVLGGVLVRVENKQIDDTIKNRLNELTTRLGQIIA</sequence>
<dbReference type="GO" id="GO:0046933">
    <property type="term" value="F:proton-transporting ATP synthase activity, rotational mechanism"/>
    <property type="evidence" value="ECO:0007669"/>
    <property type="project" value="UniProtKB-UniRule"/>
</dbReference>
<protein>
    <recommendedName>
        <fullName evidence="8">ATP synthase subunit delta</fullName>
    </recommendedName>
    <alternativeName>
        <fullName evidence="8">ATP synthase F(1) sector subunit delta</fullName>
    </alternativeName>
    <alternativeName>
        <fullName evidence="8">F-type ATPase subunit delta</fullName>
        <shortName evidence="8">F-ATPase subunit delta</shortName>
    </alternativeName>
</protein>
<organism evidence="9 10">
    <name type="scientific">Butyricicoccus pullicaecorum</name>
    <dbReference type="NCBI Taxonomy" id="501571"/>
    <lineage>
        <taxon>Bacteria</taxon>
        <taxon>Bacillati</taxon>
        <taxon>Bacillota</taxon>
        <taxon>Clostridia</taxon>
        <taxon>Eubacteriales</taxon>
        <taxon>Butyricicoccaceae</taxon>
        <taxon>Butyricicoccus</taxon>
    </lineage>
</organism>
<name>A0A1Y4LFE5_9FIRM</name>
<dbReference type="PRINTS" id="PR00125">
    <property type="entry name" value="ATPASEDELTA"/>
</dbReference>
<gene>
    <name evidence="8" type="primary">atpH</name>
    <name evidence="9" type="ORF">B5F17_01520</name>
</gene>
<evidence type="ECO:0000256" key="4">
    <source>
        <dbReference type="ARBA" id="ARBA00023065"/>
    </source>
</evidence>
<keyword evidence="8" id="KW-1003">Cell membrane</keyword>
<evidence type="ECO:0000256" key="2">
    <source>
        <dbReference type="ARBA" id="ARBA00022448"/>
    </source>
</evidence>
<dbReference type="AlphaFoldDB" id="A0A1Y4LFE5"/>
<comment type="function">
    <text evidence="8">This protein is part of the stalk that links CF(0) to CF(1). It either transmits conformational changes from CF(0) to CF(1) or is implicated in proton conduction.</text>
</comment>
<dbReference type="RefSeq" id="WP_087370069.1">
    <property type="nucleotide sequence ID" value="NZ_NFKK01000001.1"/>
</dbReference>
<comment type="function">
    <text evidence="8">F(1)F(0) ATP synthase produces ATP from ADP in the presence of a proton or sodium gradient. F-type ATPases consist of two structural domains, F(1) containing the extramembraneous catalytic core and F(0) containing the membrane proton channel, linked together by a central stalk and a peripheral stalk. During catalysis, ATP synthesis in the catalytic domain of F(1) is coupled via a rotary mechanism of the central stalk subunits to proton translocation.</text>
</comment>
<evidence type="ECO:0000313" key="9">
    <source>
        <dbReference type="EMBL" id="OUP54610.1"/>
    </source>
</evidence>
<keyword evidence="4 8" id="KW-0406">Ion transport</keyword>
<accession>A0A1Y4LFE5</accession>
<evidence type="ECO:0000256" key="5">
    <source>
        <dbReference type="ARBA" id="ARBA00023136"/>
    </source>
</evidence>
<keyword evidence="7 8" id="KW-0066">ATP synthesis</keyword>
<reference evidence="10" key="1">
    <citation type="submission" date="2017-04" db="EMBL/GenBank/DDBJ databases">
        <title>Function of individual gut microbiota members based on whole genome sequencing of pure cultures obtained from chicken caecum.</title>
        <authorList>
            <person name="Medvecky M."/>
            <person name="Cejkova D."/>
            <person name="Polansky O."/>
            <person name="Karasova D."/>
            <person name="Kubasova T."/>
            <person name="Cizek A."/>
            <person name="Rychlik I."/>
        </authorList>
    </citation>
    <scope>NUCLEOTIDE SEQUENCE [LARGE SCALE GENOMIC DNA]</scope>
    <source>
        <strain evidence="10">An180</strain>
    </source>
</reference>
<comment type="similarity">
    <text evidence="8">Belongs to the ATPase delta chain family.</text>
</comment>
<keyword evidence="2 8" id="KW-0813">Transport</keyword>
<evidence type="ECO:0000256" key="3">
    <source>
        <dbReference type="ARBA" id="ARBA00022781"/>
    </source>
</evidence>
<dbReference type="InterPro" id="IPR026015">
    <property type="entry name" value="ATP_synth_OSCP/delta_N_sf"/>
</dbReference>
<dbReference type="HAMAP" id="MF_01416">
    <property type="entry name" value="ATP_synth_delta_bact"/>
    <property type="match status" value="1"/>
</dbReference>
<dbReference type="PROSITE" id="PS00389">
    <property type="entry name" value="ATPASE_DELTA"/>
    <property type="match status" value="1"/>
</dbReference>
<dbReference type="EMBL" id="NFKK01000001">
    <property type="protein sequence ID" value="OUP54610.1"/>
    <property type="molecule type" value="Genomic_DNA"/>
</dbReference>
<evidence type="ECO:0000256" key="7">
    <source>
        <dbReference type="ARBA" id="ARBA00023310"/>
    </source>
</evidence>
<dbReference type="Pfam" id="PF00213">
    <property type="entry name" value="OSCP"/>
    <property type="match status" value="1"/>
</dbReference>
<dbReference type="Proteomes" id="UP000195897">
    <property type="component" value="Unassembled WGS sequence"/>
</dbReference>